<dbReference type="RefSeq" id="WP_152150203.1">
    <property type="nucleotide sequence ID" value="NZ_WEIO01000002.1"/>
</dbReference>
<dbReference type="FunFam" id="3.30.499.10:FF:000002">
    <property type="entry name" value="Aconitate hydratase"/>
    <property type="match status" value="1"/>
</dbReference>
<dbReference type="InterPro" id="IPR018136">
    <property type="entry name" value="Aconitase_4Fe-4S_BS"/>
</dbReference>
<dbReference type="Gene3D" id="3.30.499.10">
    <property type="entry name" value="Aconitase, domain 3"/>
    <property type="match status" value="2"/>
</dbReference>
<evidence type="ECO:0000256" key="8">
    <source>
        <dbReference type="ARBA" id="ARBA00023014"/>
    </source>
</evidence>
<dbReference type="GO" id="GO:0046872">
    <property type="term" value="F:metal ion binding"/>
    <property type="evidence" value="ECO:0007669"/>
    <property type="project" value="UniProtKB-KW"/>
</dbReference>
<reference evidence="14 15" key="1">
    <citation type="submission" date="2019-10" db="EMBL/GenBank/DDBJ databases">
        <title>Bacillus aerolatum sp. nov., isolated from bioaerosol of sport playgrounds.</title>
        <authorList>
            <person name="Chen P."/>
            <person name="Zhang G."/>
        </authorList>
    </citation>
    <scope>NUCLEOTIDE SEQUENCE [LARGE SCALE GENOMIC DNA]</scope>
    <source>
        <strain evidence="14 15">CX253</strain>
    </source>
</reference>
<evidence type="ECO:0000256" key="10">
    <source>
        <dbReference type="ARBA" id="ARBA00023501"/>
    </source>
</evidence>
<dbReference type="NCBIfam" id="TIGR01341">
    <property type="entry name" value="aconitase_1"/>
    <property type="match status" value="1"/>
</dbReference>
<dbReference type="Pfam" id="PF00694">
    <property type="entry name" value="Aconitase_C"/>
    <property type="match status" value="1"/>
</dbReference>
<dbReference type="Gene3D" id="6.10.190.10">
    <property type="match status" value="1"/>
</dbReference>
<dbReference type="GO" id="GO:0006099">
    <property type="term" value="P:tricarboxylic acid cycle"/>
    <property type="evidence" value="ECO:0007669"/>
    <property type="project" value="UniProtKB-UniPathway"/>
</dbReference>
<comment type="function">
    <text evidence="11">Catalyzes the isomerization of citrate to isocitrate via cis-aconitate.</text>
</comment>
<dbReference type="EMBL" id="WEIO01000002">
    <property type="protein sequence ID" value="KAB7708218.1"/>
    <property type="molecule type" value="Genomic_DNA"/>
</dbReference>
<evidence type="ECO:0000259" key="13">
    <source>
        <dbReference type="Pfam" id="PF00694"/>
    </source>
</evidence>
<evidence type="ECO:0000313" key="15">
    <source>
        <dbReference type="Proteomes" id="UP000429595"/>
    </source>
</evidence>
<keyword evidence="7 11" id="KW-0408">Iron</keyword>
<protein>
    <recommendedName>
        <fullName evidence="11">Aconitate hydratase</fullName>
        <shortName evidence="11">Aconitase</shortName>
        <ecNumber evidence="11">4.2.1.3</ecNumber>
    </recommendedName>
</protein>
<comment type="similarity">
    <text evidence="3 11">Belongs to the aconitase/IPM isomerase family.</text>
</comment>
<feature type="domain" description="Aconitase A/isopropylmalate dehydratase small subunit swivel" evidence="13">
    <location>
        <begin position="702"/>
        <end position="828"/>
    </location>
</feature>
<dbReference type="Gene3D" id="3.20.19.10">
    <property type="entry name" value="Aconitase, domain 4"/>
    <property type="match status" value="1"/>
</dbReference>
<dbReference type="SUPFAM" id="SSF53732">
    <property type="entry name" value="Aconitase iron-sulfur domain"/>
    <property type="match status" value="1"/>
</dbReference>
<dbReference type="Pfam" id="PF00330">
    <property type="entry name" value="Aconitase"/>
    <property type="match status" value="1"/>
</dbReference>
<evidence type="ECO:0000256" key="6">
    <source>
        <dbReference type="ARBA" id="ARBA00022723"/>
    </source>
</evidence>
<dbReference type="NCBIfam" id="NF009520">
    <property type="entry name" value="PRK12881.1"/>
    <property type="match status" value="1"/>
</dbReference>
<dbReference type="InterPro" id="IPR036008">
    <property type="entry name" value="Aconitase_4Fe-4S_dom"/>
</dbReference>
<sequence length="907" mass="99314">MAKNDVFNARSSFELDGKRYNYYRLAALEEAGVAKVSRLPYSIKVLLESVLRQHDGYVIKKEHVENLAKWGAADLKEAEVPFKPSRVILQDFTGVPVVVDLASLRKAMADMGGNPDVINPEIGVDLVIDHSVQVDTYGTPEALERNMELEFERNAERYEFLSWAQKAFDNYRAVPPATGIVHQVNLEYLANVVHAVETANGELEAYPDTLVGTDSHTTMINGIGVLGWGVGGIEAEAGMLGQPSYFPVPEVIGVKLLGELPNGATATDLALKVTQVLRAKGVVGKFVEFFGPGVSQLPLADRATIANMAPEYGATCGFFPVDAESLDYMRLTGREESHIRVVEQYLKENDMFFTPANEDPVYTDVVELDLADIEPNLSGPKRPQDLIPLSSMQNSFQEAISAPEGNQGFGLTPQELDKETTVKFADGEKTDMKTGAVAIAAITSCTNTSNPYVLLAAGLVAKKAVELGLEVPKYVKTSLAPGSKVVTGYLRDAGLMGYMEKLGFNLVGYGCTTCIGNSGPLKDEIEKAIVDADLLVTSVLSGNRNFEGRIHPLVKANYLASPPLVVAYALAGTVNIDFAKDPIGKDKDGKDVFFKDIWPETDEVKEVVQRAVTPELFRKEYERVFDSNSRWNQIQTSNEALYSWNDDSTYIQNPPFFEGLSAVPEKIEALKGLRIMGKFGDSVTTDHISPAGAIGKDTPAGKYLRSKGVEPRDFNSYGSRRGNHEVMMRGTFANIRIRNQVAPGTEGGFTTYWPTGEIMPIYDACMKYQEDGTGLVVLAGKDYGMGSSRDWAAKGTNLLGVKTVIAESYERIHRSNLVMMGVLPLQFKLGENATTLGLTGKEVIEVDLNDNVKPRDVVTVTATDEEGNKKEFQALVRFDSDVEVDYYRNGGILQMVLRGKLQDIKAK</sequence>
<dbReference type="FunFam" id="3.30.499.10:FF:000005">
    <property type="entry name" value="cytoplasmic aconitate hydratase"/>
    <property type="match status" value="1"/>
</dbReference>
<gene>
    <name evidence="14" type="primary">acnA</name>
    <name evidence="14" type="ORF">F9802_05830</name>
</gene>
<dbReference type="SUPFAM" id="SSF52016">
    <property type="entry name" value="LeuD/IlvD-like"/>
    <property type="match status" value="1"/>
</dbReference>
<organism evidence="14 15">
    <name type="scientific">Bacillus aerolatus</name>
    <dbReference type="NCBI Taxonomy" id="2653354"/>
    <lineage>
        <taxon>Bacteria</taxon>
        <taxon>Bacillati</taxon>
        <taxon>Bacillota</taxon>
        <taxon>Bacilli</taxon>
        <taxon>Bacillales</taxon>
        <taxon>Bacillaceae</taxon>
        <taxon>Bacillus</taxon>
    </lineage>
</organism>
<evidence type="ECO:0000256" key="9">
    <source>
        <dbReference type="ARBA" id="ARBA00023239"/>
    </source>
</evidence>
<name>A0A6I1FYL2_9BACI</name>
<dbReference type="GO" id="GO:0019679">
    <property type="term" value="P:propionate metabolic process, methylcitrate cycle"/>
    <property type="evidence" value="ECO:0007669"/>
    <property type="project" value="UniProtKB-ARBA"/>
</dbReference>
<dbReference type="UniPathway" id="UPA00223">
    <property type="reaction ID" value="UER00718"/>
</dbReference>
<dbReference type="PROSITE" id="PS00450">
    <property type="entry name" value="ACONITASE_1"/>
    <property type="match status" value="1"/>
</dbReference>
<dbReference type="AlphaFoldDB" id="A0A6I1FYL2"/>
<evidence type="ECO:0000256" key="7">
    <source>
        <dbReference type="ARBA" id="ARBA00023004"/>
    </source>
</evidence>
<dbReference type="EC" id="4.2.1.3" evidence="11"/>
<dbReference type="FunFam" id="3.20.19.10:FF:000001">
    <property type="entry name" value="Aconitate hydratase"/>
    <property type="match status" value="1"/>
</dbReference>
<accession>A0A6I1FYL2</accession>
<comment type="caution">
    <text evidence="14">The sequence shown here is derived from an EMBL/GenBank/DDBJ whole genome shotgun (WGS) entry which is preliminary data.</text>
</comment>
<dbReference type="InterPro" id="IPR044137">
    <property type="entry name" value="AcnA_IRP_Swivel"/>
</dbReference>
<keyword evidence="15" id="KW-1185">Reference proteome</keyword>
<evidence type="ECO:0000256" key="3">
    <source>
        <dbReference type="ARBA" id="ARBA00007185"/>
    </source>
</evidence>
<feature type="domain" description="Aconitase/3-isopropylmalate dehydratase large subunit alpha/beta/alpha" evidence="12">
    <location>
        <begin position="76"/>
        <end position="572"/>
    </location>
</feature>
<dbReference type="GO" id="GO:0003994">
    <property type="term" value="F:aconitate hydratase activity"/>
    <property type="evidence" value="ECO:0007669"/>
    <property type="project" value="UniProtKB-EC"/>
</dbReference>
<proteinExistence type="inferred from homology"/>
<keyword evidence="11" id="KW-0004">4Fe-4S</keyword>
<evidence type="ECO:0000256" key="11">
    <source>
        <dbReference type="RuleBase" id="RU361275"/>
    </source>
</evidence>
<comment type="subunit">
    <text evidence="4">Monomer.</text>
</comment>
<evidence type="ECO:0000313" key="14">
    <source>
        <dbReference type="EMBL" id="KAB7708218.1"/>
    </source>
</evidence>
<dbReference type="InterPro" id="IPR000573">
    <property type="entry name" value="AconitaseA/IPMdHydase_ssu_swvl"/>
</dbReference>
<dbReference type="InterPro" id="IPR001030">
    <property type="entry name" value="Acoase/IPM_deHydtase_lsu_aba"/>
</dbReference>
<evidence type="ECO:0000256" key="2">
    <source>
        <dbReference type="ARBA" id="ARBA00004717"/>
    </source>
</evidence>
<dbReference type="GO" id="GO:0051539">
    <property type="term" value="F:4 iron, 4 sulfur cluster binding"/>
    <property type="evidence" value="ECO:0007669"/>
    <property type="project" value="UniProtKB-KW"/>
</dbReference>
<keyword evidence="8 11" id="KW-0411">Iron-sulfur</keyword>
<dbReference type="PRINTS" id="PR00415">
    <property type="entry name" value="ACONITASE"/>
</dbReference>
<comment type="catalytic activity">
    <reaction evidence="10 11">
        <text>citrate = D-threo-isocitrate</text>
        <dbReference type="Rhea" id="RHEA:10336"/>
        <dbReference type="ChEBI" id="CHEBI:15562"/>
        <dbReference type="ChEBI" id="CHEBI:16947"/>
        <dbReference type="EC" id="4.2.1.3"/>
    </reaction>
</comment>
<evidence type="ECO:0000256" key="1">
    <source>
        <dbReference type="ARBA" id="ARBA00001966"/>
    </source>
</evidence>
<evidence type="ECO:0000256" key="4">
    <source>
        <dbReference type="ARBA" id="ARBA00011245"/>
    </source>
</evidence>
<dbReference type="CDD" id="cd01586">
    <property type="entry name" value="AcnA_IRP"/>
    <property type="match status" value="1"/>
</dbReference>
<comment type="cofactor">
    <cofactor evidence="1">
        <name>[4Fe-4S] cluster</name>
        <dbReference type="ChEBI" id="CHEBI:49883"/>
    </cofactor>
</comment>
<keyword evidence="9 11" id="KW-0456">Lyase</keyword>
<evidence type="ECO:0000256" key="5">
    <source>
        <dbReference type="ARBA" id="ARBA00022532"/>
    </source>
</evidence>
<dbReference type="InterPro" id="IPR006249">
    <property type="entry name" value="Aconitase/IRP2"/>
</dbReference>
<dbReference type="Proteomes" id="UP000429595">
    <property type="component" value="Unassembled WGS sequence"/>
</dbReference>
<keyword evidence="6" id="KW-0479">Metal-binding</keyword>
<dbReference type="InterPro" id="IPR015931">
    <property type="entry name" value="Acnase/IPM_dHydase_lsu_aba_1/3"/>
</dbReference>
<dbReference type="NCBIfam" id="NF006757">
    <property type="entry name" value="PRK09277.1"/>
    <property type="match status" value="1"/>
</dbReference>
<comment type="pathway">
    <text evidence="2">Carbohydrate metabolism; tricarboxylic acid cycle; isocitrate from oxaloacetate: step 2/2.</text>
</comment>
<dbReference type="PROSITE" id="PS01244">
    <property type="entry name" value="ACONITASE_2"/>
    <property type="match status" value="1"/>
</dbReference>
<dbReference type="CDD" id="cd01580">
    <property type="entry name" value="AcnA_IRP_Swivel"/>
    <property type="match status" value="1"/>
</dbReference>
<dbReference type="PANTHER" id="PTHR11670">
    <property type="entry name" value="ACONITASE/IRON-RESPONSIVE ELEMENT FAMILY MEMBER"/>
    <property type="match status" value="1"/>
</dbReference>
<keyword evidence="5" id="KW-0816">Tricarboxylic acid cycle</keyword>
<dbReference type="InterPro" id="IPR015928">
    <property type="entry name" value="Aconitase/3IPM_dehydase_swvl"/>
</dbReference>
<evidence type="ECO:0000259" key="12">
    <source>
        <dbReference type="Pfam" id="PF00330"/>
    </source>
</evidence>